<evidence type="ECO:0000313" key="4">
    <source>
        <dbReference type="EMBL" id="VFK72591.1"/>
    </source>
</evidence>
<organism evidence="4">
    <name type="scientific">Candidatus Kentrum sp. UNK</name>
    <dbReference type="NCBI Taxonomy" id="2126344"/>
    <lineage>
        <taxon>Bacteria</taxon>
        <taxon>Pseudomonadati</taxon>
        <taxon>Pseudomonadota</taxon>
        <taxon>Gammaproteobacteria</taxon>
        <taxon>Candidatus Kentrum</taxon>
    </lineage>
</organism>
<protein>
    <submittedName>
        <fullName evidence="4">Peptidase M15</fullName>
    </submittedName>
</protein>
<accession>A0A451B2S6</accession>
<dbReference type="Gene3D" id="3.30.1380.10">
    <property type="match status" value="1"/>
</dbReference>
<dbReference type="EMBL" id="CAADFZ010000132">
    <property type="protein sequence ID" value="VFK67236.1"/>
    <property type="molecule type" value="Genomic_DNA"/>
</dbReference>
<feature type="region of interest" description="Disordered" evidence="1">
    <location>
        <begin position="1"/>
        <end position="68"/>
    </location>
</feature>
<evidence type="ECO:0000313" key="3">
    <source>
        <dbReference type="EMBL" id="VFK67236.1"/>
    </source>
</evidence>
<name>A0A451B2S6_9GAMM</name>
<dbReference type="InterPro" id="IPR013230">
    <property type="entry name" value="Peptidase_M15A_C"/>
</dbReference>
<gene>
    <name evidence="3" type="ORF">BECKUNK1418G_GA0071005_11326</name>
    <name evidence="4" type="ORF">BECKUNK1418H_GA0071006_11246</name>
</gene>
<dbReference type="Pfam" id="PF08291">
    <property type="entry name" value="Peptidase_M15_3"/>
    <property type="match status" value="1"/>
</dbReference>
<dbReference type="SUPFAM" id="SSF55166">
    <property type="entry name" value="Hedgehog/DD-peptidase"/>
    <property type="match status" value="1"/>
</dbReference>
<sequence length="243" mass="26980">MVYIEKAGSCSAGTPDEPWRIVSTPPIPPTSGETFPLSPPPARGPRLPYRKKPRRASPEARRKIKTTGASRAYRYEEYALKKTHAATRRKTDGKLTLHFALAEFVASGTALKEGIDNTPPKRIVKSLSRTAAGLEEVRAHLGGKPITITSGYRCPELNSHPMIGGRRRSGHTLGECADFICPDYGSPTEIARTIAGSDIPFDKLIDEGRWVHIRFHRERTRRSVYTALFNEKGQVIDYQEGLV</sequence>
<dbReference type="EMBL" id="CAADGD010000124">
    <property type="protein sequence ID" value="VFK72591.1"/>
    <property type="molecule type" value="Genomic_DNA"/>
</dbReference>
<feature type="domain" description="Peptidase M15A C-terminal" evidence="2">
    <location>
        <begin position="98"/>
        <end position="213"/>
    </location>
</feature>
<evidence type="ECO:0000256" key="1">
    <source>
        <dbReference type="SAM" id="MobiDB-lite"/>
    </source>
</evidence>
<reference evidence="4" key="1">
    <citation type="submission" date="2019-02" db="EMBL/GenBank/DDBJ databases">
        <authorList>
            <person name="Gruber-Vodicka R. H."/>
            <person name="Seah K. B. B."/>
        </authorList>
    </citation>
    <scope>NUCLEOTIDE SEQUENCE</scope>
    <source>
        <strain evidence="4">BECK_BY19</strain>
        <strain evidence="3">BECK_BY8</strain>
    </source>
</reference>
<proteinExistence type="predicted"/>
<dbReference type="InterPro" id="IPR009045">
    <property type="entry name" value="Zn_M74/Hedgehog-like"/>
</dbReference>
<dbReference type="AlphaFoldDB" id="A0A451B2S6"/>
<evidence type="ECO:0000259" key="2">
    <source>
        <dbReference type="Pfam" id="PF08291"/>
    </source>
</evidence>